<feature type="region of interest" description="Disordered" evidence="1">
    <location>
        <begin position="1"/>
        <end position="66"/>
    </location>
</feature>
<sequence>VLDVPTYGSEDEQISWKSSDDENDDEVNESKDDDDNAEDDDRQENNNEQNGSDNDGDDFVHPKLSTFDEEDVKTRRGLNKLQVLFMFQNIALKIV</sequence>
<proteinExistence type="predicted"/>
<dbReference type="AlphaFoldDB" id="A0A699S6N8"/>
<accession>A0A699S6N8</accession>
<feature type="compositionally biased region" description="Acidic residues" evidence="1">
    <location>
        <begin position="21"/>
        <end position="42"/>
    </location>
</feature>
<name>A0A699S6N8_TANCI</name>
<gene>
    <name evidence="2" type="ORF">Tci_864947</name>
</gene>
<evidence type="ECO:0000256" key="1">
    <source>
        <dbReference type="SAM" id="MobiDB-lite"/>
    </source>
</evidence>
<protein>
    <submittedName>
        <fullName evidence="2">Uncharacterized protein</fullName>
    </submittedName>
</protein>
<evidence type="ECO:0000313" key="2">
    <source>
        <dbReference type="EMBL" id="GFC92977.1"/>
    </source>
</evidence>
<reference evidence="2" key="1">
    <citation type="journal article" date="2019" name="Sci. Rep.">
        <title>Draft genome of Tanacetum cinerariifolium, the natural source of mosquito coil.</title>
        <authorList>
            <person name="Yamashiro T."/>
            <person name="Shiraishi A."/>
            <person name="Satake H."/>
            <person name="Nakayama K."/>
        </authorList>
    </citation>
    <scope>NUCLEOTIDE SEQUENCE</scope>
</reference>
<dbReference type="EMBL" id="BKCJ011140516">
    <property type="protein sequence ID" value="GFC92977.1"/>
    <property type="molecule type" value="Genomic_DNA"/>
</dbReference>
<organism evidence="2">
    <name type="scientific">Tanacetum cinerariifolium</name>
    <name type="common">Dalmatian daisy</name>
    <name type="synonym">Chrysanthemum cinerariifolium</name>
    <dbReference type="NCBI Taxonomy" id="118510"/>
    <lineage>
        <taxon>Eukaryota</taxon>
        <taxon>Viridiplantae</taxon>
        <taxon>Streptophyta</taxon>
        <taxon>Embryophyta</taxon>
        <taxon>Tracheophyta</taxon>
        <taxon>Spermatophyta</taxon>
        <taxon>Magnoliopsida</taxon>
        <taxon>eudicotyledons</taxon>
        <taxon>Gunneridae</taxon>
        <taxon>Pentapetalae</taxon>
        <taxon>asterids</taxon>
        <taxon>campanulids</taxon>
        <taxon>Asterales</taxon>
        <taxon>Asteraceae</taxon>
        <taxon>Asteroideae</taxon>
        <taxon>Anthemideae</taxon>
        <taxon>Anthemidinae</taxon>
        <taxon>Tanacetum</taxon>
    </lineage>
</organism>
<feature type="non-terminal residue" evidence="2">
    <location>
        <position position="1"/>
    </location>
</feature>
<comment type="caution">
    <text evidence="2">The sequence shown here is derived from an EMBL/GenBank/DDBJ whole genome shotgun (WGS) entry which is preliminary data.</text>
</comment>